<organism evidence="1 2">
    <name type="scientific">Svornostia abyssi</name>
    <dbReference type="NCBI Taxonomy" id="2898438"/>
    <lineage>
        <taxon>Bacteria</taxon>
        <taxon>Bacillati</taxon>
        <taxon>Actinomycetota</taxon>
        <taxon>Thermoleophilia</taxon>
        <taxon>Solirubrobacterales</taxon>
        <taxon>Baekduiaceae</taxon>
        <taxon>Svornostia</taxon>
    </lineage>
</organism>
<protein>
    <submittedName>
        <fullName evidence="1">Uncharacterized protein</fullName>
    </submittedName>
</protein>
<evidence type="ECO:0000313" key="2">
    <source>
        <dbReference type="Proteomes" id="UP001058860"/>
    </source>
</evidence>
<reference evidence="2" key="1">
    <citation type="submission" date="2021-11" db="EMBL/GenBank/DDBJ databases">
        <title>Cultivation dependent microbiological survey of springs from the worlds oldest radium mine currently devoted to the extraction of radon-saturated water.</title>
        <authorList>
            <person name="Kapinusova G."/>
            <person name="Smrhova T."/>
            <person name="Strejcek M."/>
            <person name="Suman J."/>
            <person name="Jani K."/>
            <person name="Pajer P."/>
            <person name="Uhlik O."/>
        </authorList>
    </citation>
    <scope>NUCLEOTIDE SEQUENCE [LARGE SCALE GENOMIC DNA]</scope>
    <source>
        <strain evidence="2">J379</strain>
    </source>
</reference>
<keyword evidence="2" id="KW-1185">Reference proteome</keyword>
<evidence type="ECO:0000313" key="1">
    <source>
        <dbReference type="EMBL" id="UUY05723.1"/>
    </source>
</evidence>
<proteinExistence type="predicted"/>
<dbReference type="Proteomes" id="UP001058860">
    <property type="component" value="Chromosome"/>
</dbReference>
<dbReference type="RefSeq" id="WP_353866168.1">
    <property type="nucleotide sequence ID" value="NZ_CP088295.1"/>
</dbReference>
<gene>
    <name evidence="1" type="ORF">LRS13_09440</name>
</gene>
<accession>A0ABY5PM02</accession>
<sequence>MSRLLDVDAATCLADLAVLPGACRALGGDDSVRFALDLAGAKSLVLEPSPSARVAGAGLVDWTRVTSVRIIEIANNDKLESGSASPRSDTKP</sequence>
<dbReference type="EMBL" id="CP088295">
    <property type="protein sequence ID" value="UUY05723.1"/>
    <property type="molecule type" value="Genomic_DNA"/>
</dbReference>
<name>A0ABY5PM02_9ACTN</name>